<organism evidence="10">
    <name type="scientific">Holotrichia parallela</name>
    <name type="common">Dark black chafer beetle</name>
    <name type="synonym">Pedinotrichia parallela</name>
    <dbReference type="NCBI Taxonomy" id="93412"/>
    <lineage>
        <taxon>Eukaryota</taxon>
        <taxon>Metazoa</taxon>
        <taxon>Ecdysozoa</taxon>
        <taxon>Arthropoda</taxon>
        <taxon>Hexapoda</taxon>
        <taxon>Insecta</taxon>
        <taxon>Pterygota</taxon>
        <taxon>Neoptera</taxon>
        <taxon>Endopterygota</taxon>
        <taxon>Coleoptera</taxon>
        <taxon>Polyphaga</taxon>
        <taxon>Scarabaeiformia</taxon>
        <taxon>Scarabaeidae</taxon>
        <taxon>Melolonthinae</taxon>
        <taxon>Holotrichia</taxon>
    </lineage>
</organism>
<keyword evidence="9" id="KW-0732">Signal</keyword>
<feature type="chain" id="PRO_5015201117" evidence="9">
    <location>
        <begin position="22"/>
        <end position="235"/>
    </location>
</feature>
<evidence type="ECO:0000256" key="5">
    <source>
        <dbReference type="ARBA" id="ARBA00023136"/>
    </source>
</evidence>
<evidence type="ECO:0000256" key="7">
    <source>
        <dbReference type="ARBA" id="ARBA00023224"/>
    </source>
</evidence>
<dbReference type="Pfam" id="PF08395">
    <property type="entry name" value="7tm_7"/>
    <property type="match status" value="1"/>
</dbReference>
<accession>A0A2P9JYC1</accession>
<dbReference type="GO" id="GO:0007165">
    <property type="term" value="P:signal transduction"/>
    <property type="evidence" value="ECO:0007669"/>
    <property type="project" value="UniProtKB-KW"/>
</dbReference>
<feature type="transmembrane region" description="Helical" evidence="8">
    <location>
        <begin position="200"/>
        <end position="218"/>
    </location>
</feature>
<name>A0A2P9JYC1_HOLPA</name>
<keyword evidence="6 10" id="KW-0675">Receptor</keyword>
<dbReference type="GO" id="GO:0030424">
    <property type="term" value="C:axon"/>
    <property type="evidence" value="ECO:0007669"/>
    <property type="project" value="TreeGrafter"/>
</dbReference>
<comment type="subcellular location">
    <subcellularLocation>
        <location evidence="1">Cell membrane</location>
        <topology evidence="1">Multi-pass membrane protein</topology>
    </subcellularLocation>
</comment>
<feature type="signal peptide" evidence="9">
    <location>
        <begin position="1"/>
        <end position="21"/>
    </location>
</feature>
<feature type="transmembrane region" description="Helical" evidence="8">
    <location>
        <begin position="78"/>
        <end position="104"/>
    </location>
</feature>
<dbReference type="GO" id="GO:0050909">
    <property type="term" value="P:sensory perception of taste"/>
    <property type="evidence" value="ECO:0007669"/>
    <property type="project" value="InterPro"/>
</dbReference>
<keyword evidence="7" id="KW-0807">Transducer</keyword>
<dbReference type="GO" id="GO:0008049">
    <property type="term" value="P:male courtship behavior"/>
    <property type="evidence" value="ECO:0007669"/>
    <property type="project" value="TreeGrafter"/>
</dbReference>
<dbReference type="GO" id="GO:0043025">
    <property type="term" value="C:neuronal cell body"/>
    <property type="evidence" value="ECO:0007669"/>
    <property type="project" value="TreeGrafter"/>
</dbReference>
<sequence length="235" mass="27317">MQIMSLLYMGIHLHIIRLIFANIHHQMLSINCELQRVFILAKFKLNKFGMRISKCDILVENDLYLEIYANTMNFNRFFIIPLGLTLSTYCTMNVTCSYLFVSTIRRALLTSKCNDIAMIVWLGILILGCYGNICNIIYIFSNVKNEAQKTVTYIHDIWNTLASRNEIDKETRHLQLISLQLYNSKHSFTAYGFFALDWTLLQRIIAAVTTYVVILIQFEMSSNTKNSFTNATLYQ</sequence>
<feature type="transmembrane region" description="Helical" evidence="8">
    <location>
        <begin position="116"/>
        <end position="140"/>
    </location>
</feature>
<dbReference type="AlphaFoldDB" id="A0A2P9JYC1"/>
<evidence type="ECO:0000256" key="1">
    <source>
        <dbReference type="ARBA" id="ARBA00004651"/>
    </source>
</evidence>
<reference evidence="10" key="1">
    <citation type="submission" date="2017-03" db="EMBL/GenBank/DDBJ databases">
        <authorList>
            <person name="Afonso C.L."/>
            <person name="Miller P.J."/>
            <person name="Scott M.A."/>
            <person name="Spackman E."/>
            <person name="Goraichik I."/>
            <person name="Dimitrov K.M."/>
            <person name="Suarez D.L."/>
            <person name="Swayne D.E."/>
        </authorList>
    </citation>
    <scope>NUCLEOTIDE SEQUENCE</scope>
    <source>
        <tissue evidence="10">Antenna</tissue>
    </source>
</reference>
<evidence type="ECO:0000256" key="4">
    <source>
        <dbReference type="ARBA" id="ARBA00022989"/>
    </source>
</evidence>
<keyword evidence="5 8" id="KW-0472">Membrane</keyword>
<keyword evidence="2" id="KW-1003">Cell membrane</keyword>
<evidence type="ECO:0000256" key="8">
    <source>
        <dbReference type="SAM" id="Phobius"/>
    </source>
</evidence>
<proteinExistence type="evidence at transcript level"/>
<protein>
    <submittedName>
        <fullName evidence="10">Gustatory receptor 15</fullName>
    </submittedName>
</protein>
<dbReference type="GO" id="GO:0030425">
    <property type="term" value="C:dendrite"/>
    <property type="evidence" value="ECO:0007669"/>
    <property type="project" value="TreeGrafter"/>
</dbReference>
<evidence type="ECO:0000313" key="10">
    <source>
        <dbReference type="EMBL" id="AVH87330.1"/>
    </source>
</evidence>
<dbReference type="GO" id="GO:0005886">
    <property type="term" value="C:plasma membrane"/>
    <property type="evidence" value="ECO:0007669"/>
    <property type="project" value="UniProtKB-SubCell"/>
</dbReference>
<evidence type="ECO:0000256" key="3">
    <source>
        <dbReference type="ARBA" id="ARBA00022692"/>
    </source>
</evidence>
<dbReference type="PANTHER" id="PTHR21143:SF133">
    <property type="entry name" value="GUSTATORY AND PHEROMONE RECEPTOR 32A-RELATED"/>
    <property type="match status" value="1"/>
</dbReference>
<dbReference type="EMBL" id="KY817114">
    <property type="protein sequence ID" value="AVH87330.1"/>
    <property type="molecule type" value="mRNA"/>
</dbReference>
<keyword evidence="4 8" id="KW-1133">Transmembrane helix</keyword>
<keyword evidence="3 8" id="KW-0812">Transmembrane</keyword>
<dbReference type="PANTHER" id="PTHR21143">
    <property type="entry name" value="INVERTEBRATE GUSTATORY RECEPTOR"/>
    <property type="match status" value="1"/>
</dbReference>
<dbReference type="InterPro" id="IPR013604">
    <property type="entry name" value="7TM_chemorcpt"/>
</dbReference>
<evidence type="ECO:0000256" key="9">
    <source>
        <dbReference type="SAM" id="SignalP"/>
    </source>
</evidence>
<dbReference type="GO" id="GO:0007635">
    <property type="term" value="P:chemosensory behavior"/>
    <property type="evidence" value="ECO:0007669"/>
    <property type="project" value="TreeGrafter"/>
</dbReference>
<evidence type="ECO:0000256" key="2">
    <source>
        <dbReference type="ARBA" id="ARBA00022475"/>
    </source>
</evidence>
<evidence type="ECO:0000256" key="6">
    <source>
        <dbReference type="ARBA" id="ARBA00023170"/>
    </source>
</evidence>